<dbReference type="AlphaFoldDB" id="A0A0F9J2C4"/>
<keyword evidence="1" id="KW-0812">Transmembrane</keyword>
<reference evidence="2" key="1">
    <citation type="journal article" date="2015" name="Nature">
        <title>Complex archaea that bridge the gap between prokaryotes and eukaryotes.</title>
        <authorList>
            <person name="Spang A."/>
            <person name="Saw J.H."/>
            <person name="Jorgensen S.L."/>
            <person name="Zaremba-Niedzwiedzka K."/>
            <person name="Martijn J."/>
            <person name="Lind A.E."/>
            <person name="van Eijk R."/>
            <person name="Schleper C."/>
            <person name="Guy L."/>
            <person name="Ettema T.J."/>
        </authorList>
    </citation>
    <scope>NUCLEOTIDE SEQUENCE</scope>
</reference>
<sequence length="533" mass="64389">MFGFFPNLKVKRCRYFPRFEASISFSFNDKNDFKCLGYLLFEIFSDEKISLLEKININKTSEIKNPFIDYIIKKLLSNYDQNYPNYDLLEKDIKYAILRWDAYENEWDEFFELLDFSIFKIIKYLYVIQNPKRNLSLFNQGKKLFEYLRGYTGIIKYFTIESIQKYRVKEKVLCSFIKKASPFGVFLINLIEKIQGELNECKKVKEITRIECSNNFLPIFYFLLFFTELERYINHYITLAIREIRRSIEKEIKHNKKKIDLSSYSIILDNNNHPFFKDIILKIINRDLEESVIINELLSKFDNFSQVFETFKYFSTESLRMHLNADEQFIIEIQPPLYKIIDMQFLNETKINQIQDIYRKGLKDLPISRVNSLSYKKTLVELIEWLFQTKLDLRIFSTKVINFEKYKRDRSEIIPLEIKYWNYFKFKRKKIFNPLIIPIESIFLEEKKYFPVEFVRKRFRSKFPSYIYLIQYENRRERMKKRLSNQKSNIIIGVLDILLLLLALPGILPFIIGILLIIIITGFKPIIENSLKK</sequence>
<evidence type="ECO:0000256" key="1">
    <source>
        <dbReference type="SAM" id="Phobius"/>
    </source>
</evidence>
<proteinExistence type="predicted"/>
<evidence type="ECO:0000313" key="2">
    <source>
        <dbReference type="EMBL" id="KKM63748.1"/>
    </source>
</evidence>
<feature type="transmembrane region" description="Helical" evidence="1">
    <location>
        <begin position="490"/>
        <end position="523"/>
    </location>
</feature>
<organism evidence="2">
    <name type="scientific">marine sediment metagenome</name>
    <dbReference type="NCBI Taxonomy" id="412755"/>
    <lineage>
        <taxon>unclassified sequences</taxon>
        <taxon>metagenomes</taxon>
        <taxon>ecological metagenomes</taxon>
    </lineage>
</organism>
<comment type="caution">
    <text evidence="2">The sequence shown here is derived from an EMBL/GenBank/DDBJ whole genome shotgun (WGS) entry which is preliminary data.</text>
</comment>
<gene>
    <name evidence="2" type="ORF">LCGC14_1508350</name>
</gene>
<name>A0A0F9J2C4_9ZZZZ</name>
<protein>
    <submittedName>
        <fullName evidence="2">Uncharacterized protein</fullName>
    </submittedName>
</protein>
<accession>A0A0F9J2C4</accession>
<dbReference type="EMBL" id="LAZR01011043">
    <property type="protein sequence ID" value="KKM63748.1"/>
    <property type="molecule type" value="Genomic_DNA"/>
</dbReference>
<keyword evidence="1" id="KW-0472">Membrane</keyword>
<keyword evidence="1" id="KW-1133">Transmembrane helix</keyword>